<evidence type="ECO:0000256" key="2">
    <source>
        <dbReference type="SAM" id="Coils"/>
    </source>
</evidence>
<dbReference type="GeneID" id="109521037"/>
<dbReference type="KEGG" id="hcq:109521037"/>
<feature type="coiled-coil region" evidence="2">
    <location>
        <begin position="283"/>
        <end position="324"/>
    </location>
</feature>
<organism evidence="5 6">
    <name type="scientific">Hippocampus comes</name>
    <name type="common">Tiger tail seahorse</name>
    <dbReference type="NCBI Taxonomy" id="109280"/>
    <lineage>
        <taxon>Eukaryota</taxon>
        <taxon>Metazoa</taxon>
        <taxon>Chordata</taxon>
        <taxon>Craniata</taxon>
        <taxon>Vertebrata</taxon>
        <taxon>Euteleostomi</taxon>
        <taxon>Actinopterygii</taxon>
        <taxon>Neopterygii</taxon>
        <taxon>Teleostei</taxon>
        <taxon>Neoteleostei</taxon>
        <taxon>Acanthomorphata</taxon>
        <taxon>Syngnathiaria</taxon>
        <taxon>Syngnathiformes</taxon>
        <taxon>Syngnathoidei</taxon>
        <taxon>Syngnathidae</taxon>
        <taxon>Hippocampus</taxon>
    </lineage>
</organism>
<feature type="region of interest" description="Disordered" evidence="3">
    <location>
        <begin position="255"/>
        <end position="280"/>
    </location>
</feature>
<protein>
    <submittedName>
        <fullName evidence="5">Pre-B-cell leukemia homeobox interacting protein 1b</fullName>
    </submittedName>
</protein>
<evidence type="ECO:0000313" key="5">
    <source>
        <dbReference type="Ensembl" id="ENSHCOP00000021399.1"/>
    </source>
</evidence>
<name>A0A3Q2YTS5_HIPCM</name>
<dbReference type="RefSeq" id="XP_019734195.1">
    <property type="nucleotide sequence ID" value="XM_019878636.1"/>
</dbReference>
<feature type="compositionally biased region" description="Basic and acidic residues" evidence="3">
    <location>
        <begin position="490"/>
        <end position="596"/>
    </location>
</feature>
<keyword evidence="6" id="KW-1185">Reference proteome</keyword>
<dbReference type="PANTHER" id="PTHR28638:SF3">
    <property type="entry name" value="PRE-B-CELL LEUKEMIA TRANSCRIPTION FACTOR-INTERACTING PROTEIN 1 ISOFORM X1"/>
    <property type="match status" value="1"/>
</dbReference>
<dbReference type="GeneTree" id="ENSGT00730000111747"/>
<reference evidence="5" key="1">
    <citation type="submission" date="2025-08" db="UniProtKB">
        <authorList>
            <consortium name="Ensembl"/>
        </authorList>
    </citation>
    <scope>IDENTIFICATION</scope>
</reference>
<dbReference type="Ensembl" id="ENSHCOT00000003744.1">
    <property type="protein sequence ID" value="ENSHCOP00000021399.1"/>
    <property type="gene ID" value="ENSHCOG00000008188.1"/>
</dbReference>
<feature type="compositionally biased region" description="Basic and acidic residues" evidence="3">
    <location>
        <begin position="605"/>
        <end position="617"/>
    </location>
</feature>
<feature type="compositionally biased region" description="Basic and acidic residues" evidence="3">
    <location>
        <begin position="138"/>
        <end position="166"/>
    </location>
</feature>
<evidence type="ECO:0000256" key="3">
    <source>
        <dbReference type="SAM" id="MobiDB-lite"/>
    </source>
</evidence>
<dbReference type="RefSeq" id="XP_019734196.1">
    <property type="nucleotide sequence ID" value="XM_019878637.1"/>
</dbReference>
<feature type="compositionally biased region" description="Acidic residues" evidence="3">
    <location>
        <begin position="198"/>
        <end position="208"/>
    </location>
</feature>
<dbReference type="Proteomes" id="UP000264820">
    <property type="component" value="Unplaced"/>
</dbReference>
<dbReference type="GO" id="GO:0016020">
    <property type="term" value="C:membrane"/>
    <property type="evidence" value="ECO:0007669"/>
    <property type="project" value="TreeGrafter"/>
</dbReference>
<keyword evidence="4" id="KW-0812">Transmembrane</keyword>
<dbReference type="PANTHER" id="PTHR28638">
    <property type="entry name" value="CELL CYCLE PROGRESSION PROTEIN 1"/>
    <property type="match status" value="1"/>
</dbReference>
<dbReference type="OrthoDB" id="8937543at2759"/>
<feature type="compositionally biased region" description="Polar residues" evidence="3">
    <location>
        <begin position="100"/>
        <end position="114"/>
    </location>
</feature>
<keyword evidence="4" id="KW-0472">Membrane</keyword>
<evidence type="ECO:0000313" key="6">
    <source>
        <dbReference type="Proteomes" id="UP000264820"/>
    </source>
</evidence>
<keyword evidence="4" id="KW-1133">Transmembrane helix</keyword>
<dbReference type="CTD" id="553293"/>
<evidence type="ECO:0000256" key="4">
    <source>
        <dbReference type="SAM" id="Phobius"/>
    </source>
</evidence>
<feature type="compositionally biased region" description="Polar residues" evidence="3">
    <location>
        <begin position="1"/>
        <end position="13"/>
    </location>
</feature>
<feature type="transmembrane region" description="Helical" evidence="4">
    <location>
        <begin position="222"/>
        <end position="245"/>
    </location>
</feature>
<dbReference type="STRING" id="109280.ENSHCOP00000021399"/>
<dbReference type="InterPro" id="IPR051990">
    <property type="entry name" value="CCPG1/PBIP1"/>
</dbReference>
<feature type="region of interest" description="Disordered" evidence="3">
    <location>
        <begin position="1"/>
        <end position="212"/>
    </location>
</feature>
<proteinExistence type="predicted"/>
<accession>A0A3Q2YTS5</accession>
<feature type="compositionally biased region" description="Basic and acidic residues" evidence="3">
    <location>
        <begin position="385"/>
        <end position="483"/>
    </location>
</feature>
<sequence>MSGGNSANSSWTIVSPEETVAETVRPLEEQTKHHVQVCEPSNQPPEGADCTSSLSVDNHQDAEERKADPSDDSITDRPPSSVIDAPVPVGEVQSEVAPDNPNQDAFSDSLSHVTPSPDEPSGSPMSAETLGGAELTQQEERHDGTREEDLKQEGLESDLLSKHPDSSEQPGSDEERAKDTESERKRLLASLERIGRIDEEEEGEEEEFQLPRQREDDNMFSLNRCILGAVILVALGTILFSGVFMDLDEESVYSTRELSDPEEPGRQEWLHPEALPPPADAENSELLTKLAKEDQQISMLQAQLEAQKEQLQAAEGQAAEGEMTRMRWQEENSRLKSEVASLPVLEKENEMLRKELETLPTLQHELETLRSAVSKLTVPPSGQPADRKQNGKRGKEEKDKHDMGENKESKKNEWKARKESGRTERKRAEGEKRQHGKYDDVKEGEGKHKEEKDWKRESRGEEGKTWKERDVKKVQAEKMERKEWKKGKHEKQWRGEGEKEWRKDEGERHKVMDKWKQKGKNGFEGHGKDKTWKSNNGEKGKGGERKHVEDAKKHAGKTDDGKQWSHHGKGDKDRRKNGDGQKRKEDSGELKGDKSNWHKHKIAGHHREENMWAERKTSPPGQQQSAADSTDYWTQQRKRLHRKPKQPQHCHSQEACAQAEGLHPVSFPHFESILHAYLAKAEQAGVDSSKRDQLRKLTSEFFQDGVFVHDRVNFRKFVKDVSDILEDMVEGDGEEDSDLEDEMEAFGREALEKFLVVGGGEQRKGEWRKENARASG</sequence>
<reference evidence="5" key="2">
    <citation type="submission" date="2025-09" db="UniProtKB">
        <authorList>
            <consortium name="Ensembl"/>
        </authorList>
    </citation>
    <scope>IDENTIFICATION</scope>
</reference>
<feature type="region of interest" description="Disordered" evidence="3">
    <location>
        <begin position="370"/>
        <end position="655"/>
    </location>
</feature>
<dbReference type="AlphaFoldDB" id="A0A3Q2YTS5"/>
<feature type="compositionally biased region" description="Basic residues" evidence="3">
    <location>
        <begin position="636"/>
        <end position="648"/>
    </location>
</feature>
<feature type="compositionally biased region" description="Basic and acidic residues" evidence="3">
    <location>
        <begin position="58"/>
        <end position="69"/>
    </location>
</feature>
<keyword evidence="1 2" id="KW-0175">Coiled coil</keyword>
<evidence type="ECO:0000256" key="1">
    <source>
        <dbReference type="ARBA" id="ARBA00023054"/>
    </source>
</evidence>
<feature type="compositionally biased region" description="Basic and acidic residues" evidence="3">
    <location>
        <begin position="257"/>
        <end position="271"/>
    </location>
</feature>
<feature type="compositionally biased region" description="Basic and acidic residues" evidence="3">
    <location>
        <begin position="173"/>
        <end position="186"/>
    </location>
</feature>
<dbReference type="OMA" id="WKEKSAW"/>
<feature type="compositionally biased region" description="Polar residues" evidence="3">
    <location>
        <begin position="619"/>
        <end position="635"/>
    </location>
</feature>